<comment type="caution">
    <text evidence="1">The sequence shown here is derived from an EMBL/GenBank/DDBJ whole genome shotgun (WGS) entry which is preliminary data.</text>
</comment>
<keyword evidence="2" id="KW-1185">Reference proteome</keyword>
<evidence type="ECO:0000313" key="2">
    <source>
        <dbReference type="Proteomes" id="UP001320154"/>
    </source>
</evidence>
<accession>A0ABS9BBM7</accession>
<protein>
    <submittedName>
        <fullName evidence="1">Uncharacterized protein</fullName>
    </submittedName>
</protein>
<dbReference type="Proteomes" id="UP001320154">
    <property type="component" value="Unassembled WGS sequence"/>
</dbReference>
<organism evidence="1 2">
    <name type="scientific">Billgrantia desiderata</name>
    <dbReference type="NCBI Taxonomy" id="52021"/>
    <lineage>
        <taxon>Bacteria</taxon>
        <taxon>Pseudomonadati</taxon>
        <taxon>Pseudomonadota</taxon>
        <taxon>Gammaproteobacteria</taxon>
        <taxon>Oceanospirillales</taxon>
        <taxon>Halomonadaceae</taxon>
        <taxon>Billgrantia</taxon>
    </lineage>
</organism>
<evidence type="ECO:0000313" key="1">
    <source>
        <dbReference type="EMBL" id="MCE8049652.1"/>
    </source>
</evidence>
<dbReference type="RefSeq" id="WP_234251956.1">
    <property type="nucleotide sequence ID" value="NZ_JABFTQ010000032.1"/>
</dbReference>
<gene>
    <name evidence="1" type="ORF">HOP60_23395</name>
</gene>
<reference evidence="1 2" key="1">
    <citation type="journal article" date="2021" name="Front. Microbiol.">
        <title>Aerobic Denitrification and Heterotrophic Sulfur Oxidation in the Genus Halomonas Revealed by Six Novel Species Characterizations and Genome-Based Analysis.</title>
        <authorList>
            <person name="Wang L."/>
            <person name="Shao Z."/>
        </authorList>
    </citation>
    <scope>NUCLEOTIDE SEQUENCE [LARGE SCALE GENOMIC DNA]</scope>
    <source>
        <strain evidence="1 2">MCCC 1A05748</strain>
    </source>
</reference>
<name>A0ABS9BBM7_9GAMM</name>
<dbReference type="EMBL" id="JABFTQ010000032">
    <property type="protein sequence ID" value="MCE8049652.1"/>
    <property type="molecule type" value="Genomic_DNA"/>
</dbReference>
<sequence>MADMTNSAHRILAVVQKAASQPDDKSTAEVWASLLGLDETTAKSDPHPIYAQLQLVREEVDSISRSMSSVEIPADLYGSYLERVSKTVSVTNLSAPWKNYKKHLQPDVVLCLKYCAALLPEEEPIDHEELQNILDRVHELRQEIENSSLSGHVYGFLSGQLDIIEKSIKQYPIKGAESIRKAFSEGFADLATRADDLRNEDDREEAAKVAGLWASLKRAGNAVVDADRIATAYVNLIEKGQTAAEAVTGLLQNS</sequence>
<proteinExistence type="predicted"/>